<reference evidence="1" key="2">
    <citation type="submission" date="2018-11" db="EMBL/GenBank/DDBJ databases">
        <title>Proposal to divide the Flavobacteriaceae and reorganize its genera based on Amino Acid Identity values calculated from whole genome sequences.</title>
        <authorList>
            <person name="Nicholson A.C."/>
            <person name="Gulvik C.A."/>
            <person name="Whitney A.M."/>
            <person name="Humrighouse B.W."/>
            <person name="Bell M."/>
            <person name="Holmes B."/>
            <person name="Steigerwalt A."/>
            <person name="Villarma A."/>
            <person name="Sheth M."/>
            <person name="Batra D."/>
            <person name="Pryor J."/>
            <person name="Bernardet J.-F."/>
            <person name="Hugo C."/>
            <person name="Kampfer P."/>
            <person name="Newman J."/>
            <person name="Mcquiston J.R."/>
        </authorList>
    </citation>
    <scope>NUCLEOTIDE SEQUENCE [LARGE SCALE GENOMIC DNA]</scope>
    <source>
        <strain evidence="1">G0188</strain>
    </source>
</reference>
<dbReference type="InterPro" id="IPR011050">
    <property type="entry name" value="Pectin_lyase_fold/virulence"/>
</dbReference>
<sequence>MATIELNDQYTGEWTVFQEEVYKYDDINPLTPPVPITASDCDDIIYKQVNNKFYRRVLVDDTVNVQWFGATGEGIASVDDSMAVLKACEVKKNIYFPAGIYHININVQHKAKIFGAGSGATFLKPYDENKPIMILSKNLGPFWQYATTIEGLTFLGENKKGCGVSMAKAVESEYEANDENNSNITFRNVDFKKLNKGLQCLFGNIGMDFYSVGIHDNKYGMYFLDNKFGNDSQTMHAGNKYFYSGEISNNEVGIYIHNSTQGFGAVSFNNAIFEFNYINTYIYNDSNSIIPIVIDSCWNEASGSSTYSNPVTIDTWSGTTKGEKVVTPHAHIFEGKSFTCNVYNSWVSDYYINGDNIIVKATNCYTESSSGVGAAQSNAVGNNSYLILYRPITIFGLPTGNNVIMADSYDYNRQLYINSDTSASLIRPAISTARFNKVTDIKNKIKSVTMKTEETLTGSFPPIQGSLVNDSLIFESSNKFNIPFPTLPSGGDPNYEIKYMGLQSSVVSTNNNTGGWYVITFDVKVNSGDPTLFLWNRNQYQVMQYKPTVKNKWQTVVCYAVADPNNPNLEFFLDVSAFAPVELQLSAYQVLKFDTSIEAKAFLESKVYAL</sequence>
<gene>
    <name evidence="1" type="ORF">EG346_17515</name>
    <name evidence="2" type="ORF">NCTC13533_02068</name>
</gene>
<evidence type="ECO:0000313" key="4">
    <source>
        <dbReference type="Proteomes" id="UP000273270"/>
    </source>
</evidence>
<proteinExistence type="predicted"/>
<dbReference type="InterPro" id="IPR012334">
    <property type="entry name" value="Pectin_lyas_fold"/>
</dbReference>
<evidence type="ECO:0000313" key="2">
    <source>
        <dbReference type="EMBL" id="STC96048.1"/>
    </source>
</evidence>
<protein>
    <recommendedName>
        <fullName evidence="5">Pectate lyase superfamily protein</fullName>
    </recommendedName>
</protein>
<dbReference type="Proteomes" id="UP000255224">
    <property type="component" value="Unassembled WGS sequence"/>
</dbReference>
<evidence type="ECO:0000313" key="3">
    <source>
        <dbReference type="Proteomes" id="UP000255224"/>
    </source>
</evidence>
<organism evidence="2 3">
    <name type="scientific">Chryseobacterium carnipullorum</name>
    <dbReference type="NCBI Taxonomy" id="1124835"/>
    <lineage>
        <taxon>Bacteria</taxon>
        <taxon>Pseudomonadati</taxon>
        <taxon>Bacteroidota</taxon>
        <taxon>Flavobacteriia</taxon>
        <taxon>Flavobacteriales</taxon>
        <taxon>Weeksellaceae</taxon>
        <taxon>Chryseobacterium group</taxon>
        <taxon>Chryseobacterium</taxon>
    </lineage>
</organism>
<dbReference type="AlphaFoldDB" id="A0A1M7EUD1"/>
<accession>A0A1M7EUD1</accession>
<accession>A0A376DUS9</accession>
<name>A0A1M7EUD1_CHRCU</name>
<dbReference type="RefSeq" id="WP_073332444.1">
    <property type="nucleotide sequence ID" value="NZ_CP033920.1"/>
</dbReference>
<reference evidence="4" key="3">
    <citation type="submission" date="2018-11" db="EMBL/GenBank/DDBJ databases">
        <title>Proposal to divide the Flavobacteriaceae and reorganize its genera based on Amino Acid Identity values calculated from whole genome sequences.</title>
        <authorList>
            <person name="Nicholson A.C."/>
            <person name="Gulvik C.A."/>
            <person name="Whitney A.M."/>
            <person name="Humrighouse B.W."/>
            <person name="Bell M."/>
            <person name="Holmes B."/>
            <person name="Steigerwalt A.G."/>
            <person name="Villarma A."/>
            <person name="Sheth M."/>
            <person name="Batra D."/>
            <person name="Pryor J."/>
            <person name="Bernardet J.-F."/>
            <person name="Hugo C."/>
            <person name="Kampfer P."/>
            <person name="Newman J."/>
            <person name="McQuiston J.R."/>
        </authorList>
    </citation>
    <scope>NUCLEOTIDE SEQUENCE [LARGE SCALE GENOMIC DNA]</scope>
    <source>
        <strain evidence="4">G0188</strain>
    </source>
</reference>
<dbReference type="KEGG" id="ccau:EG346_17515"/>
<evidence type="ECO:0000313" key="1">
    <source>
        <dbReference type="EMBL" id="AZA49862.1"/>
    </source>
</evidence>
<dbReference type="EMBL" id="CP033920">
    <property type="protein sequence ID" value="AZA49862.1"/>
    <property type="molecule type" value="Genomic_DNA"/>
</dbReference>
<dbReference type="Proteomes" id="UP000273270">
    <property type="component" value="Chromosome"/>
</dbReference>
<keyword evidence="4" id="KW-1185">Reference proteome</keyword>
<evidence type="ECO:0008006" key="5">
    <source>
        <dbReference type="Google" id="ProtNLM"/>
    </source>
</evidence>
<reference evidence="2 3" key="1">
    <citation type="submission" date="2018-06" db="EMBL/GenBank/DDBJ databases">
        <authorList>
            <consortium name="Pathogen Informatics"/>
            <person name="Doyle S."/>
        </authorList>
    </citation>
    <scope>NUCLEOTIDE SEQUENCE [LARGE SCALE GENOMIC DNA]</scope>
    <source>
        <strain evidence="2 3">NCTC13533</strain>
    </source>
</reference>
<dbReference type="SUPFAM" id="SSF51126">
    <property type="entry name" value="Pectin lyase-like"/>
    <property type="match status" value="1"/>
</dbReference>
<dbReference type="Gene3D" id="2.160.20.10">
    <property type="entry name" value="Single-stranded right-handed beta-helix, Pectin lyase-like"/>
    <property type="match status" value="1"/>
</dbReference>
<dbReference type="OrthoDB" id="606446at2"/>
<dbReference type="EMBL" id="UFVQ01000003">
    <property type="protein sequence ID" value="STC96048.1"/>
    <property type="molecule type" value="Genomic_DNA"/>
</dbReference>